<dbReference type="AlphaFoldDB" id="A0A0M3HNQ6"/>
<protein>
    <submittedName>
        <fullName evidence="2">Uncharacterized protein</fullName>
    </submittedName>
</protein>
<dbReference type="Proteomes" id="UP000036681">
    <property type="component" value="Unplaced"/>
</dbReference>
<evidence type="ECO:0000313" key="1">
    <source>
        <dbReference type="Proteomes" id="UP000036681"/>
    </source>
</evidence>
<evidence type="ECO:0000313" key="2">
    <source>
        <dbReference type="WBParaSite" id="ALUE_0000337501-mRNA-1"/>
    </source>
</evidence>
<accession>A0A0M3HNQ6</accession>
<reference evidence="2" key="1">
    <citation type="submission" date="2017-02" db="UniProtKB">
        <authorList>
            <consortium name="WormBaseParasite"/>
        </authorList>
    </citation>
    <scope>IDENTIFICATION</scope>
</reference>
<dbReference type="WBParaSite" id="ALUE_0000337501-mRNA-1">
    <property type="protein sequence ID" value="ALUE_0000337501-mRNA-1"/>
    <property type="gene ID" value="ALUE_0000337501"/>
</dbReference>
<sequence length="93" mass="10212">METSSSSASGRLDEIGITKVGGATISQWAPLYNSAGCCKYVYERCVPTGEVSVDLKYRKVEKASWKRHSRLSCSILSSPAVGFLVEHDDPQRE</sequence>
<name>A0A0M3HNQ6_ASCLU</name>
<organism evidence="1 2">
    <name type="scientific">Ascaris lumbricoides</name>
    <name type="common">Giant roundworm</name>
    <dbReference type="NCBI Taxonomy" id="6252"/>
    <lineage>
        <taxon>Eukaryota</taxon>
        <taxon>Metazoa</taxon>
        <taxon>Ecdysozoa</taxon>
        <taxon>Nematoda</taxon>
        <taxon>Chromadorea</taxon>
        <taxon>Rhabditida</taxon>
        <taxon>Spirurina</taxon>
        <taxon>Ascaridomorpha</taxon>
        <taxon>Ascaridoidea</taxon>
        <taxon>Ascarididae</taxon>
        <taxon>Ascaris</taxon>
    </lineage>
</organism>
<proteinExistence type="predicted"/>
<keyword evidence="1" id="KW-1185">Reference proteome</keyword>